<name>A0A1X7R598_9SACH</name>
<proteinExistence type="predicted"/>
<accession>A0A1X7R598</accession>
<dbReference type="Proteomes" id="UP000196158">
    <property type="component" value="Unassembled WGS sequence"/>
</dbReference>
<dbReference type="EMBL" id="FXLY01000006">
    <property type="protein sequence ID" value="SMN20761.1"/>
    <property type="molecule type" value="Genomic_DNA"/>
</dbReference>
<reference evidence="1 2" key="1">
    <citation type="submission" date="2017-04" db="EMBL/GenBank/DDBJ databases">
        <authorList>
            <person name="Afonso C.L."/>
            <person name="Miller P.J."/>
            <person name="Scott M.A."/>
            <person name="Spackman E."/>
            <person name="Goraichik I."/>
            <person name="Dimitrov K.M."/>
            <person name="Suarez D.L."/>
            <person name="Swayne D.E."/>
        </authorList>
    </citation>
    <scope>NUCLEOTIDE SEQUENCE [LARGE SCALE GENOMIC DNA]</scope>
</reference>
<organism evidence="1 2">
    <name type="scientific">Maudiozyma saulgeensis</name>
    <dbReference type="NCBI Taxonomy" id="1789683"/>
    <lineage>
        <taxon>Eukaryota</taxon>
        <taxon>Fungi</taxon>
        <taxon>Dikarya</taxon>
        <taxon>Ascomycota</taxon>
        <taxon>Saccharomycotina</taxon>
        <taxon>Saccharomycetes</taxon>
        <taxon>Saccharomycetales</taxon>
        <taxon>Saccharomycetaceae</taxon>
        <taxon>Maudiozyma</taxon>
    </lineage>
</organism>
<dbReference type="OrthoDB" id="10334526at2759"/>
<evidence type="ECO:0000313" key="1">
    <source>
        <dbReference type="EMBL" id="SMN20761.1"/>
    </source>
</evidence>
<dbReference type="AlphaFoldDB" id="A0A1X7R598"/>
<protein>
    <submittedName>
        <fullName evidence="1">Uncharacterized protein</fullName>
    </submittedName>
</protein>
<gene>
    <name evidence="1" type="ORF">KASA_0M01573G</name>
</gene>
<evidence type="ECO:0000313" key="2">
    <source>
        <dbReference type="Proteomes" id="UP000196158"/>
    </source>
</evidence>
<sequence>MNTTIGLEVVSISEFCDKYKISDVHRKNMGILNENVKVIEEEEYNQLLNDINKVNESYKVSTLKRKFDSVSPMSRDVKCKLDIIPLTMCTESQNANNLDDDIHPEIILTSELNGNTQFDISGVQPYQDIIMDSDDTCRVINIQQDILPIQTFMPLTSDDHQWQSSPFNFS</sequence>
<keyword evidence="2" id="KW-1185">Reference proteome</keyword>